<dbReference type="SUPFAM" id="SSF161070">
    <property type="entry name" value="SNF-like"/>
    <property type="match status" value="1"/>
</dbReference>
<dbReference type="InterPro" id="IPR000175">
    <property type="entry name" value="Na/ntran_symport"/>
</dbReference>
<reference evidence="11 12" key="1">
    <citation type="submission" date="2016-03" db="EMBL/GenBank/DDBJ databases">
        <title>EvidentialGene: Evidence-directed Construction of Genes on Genomes.</title>
        <authorList>
            <person name="Gilbert D.G."/>
            <person name="Choi J.-H."/>
            <person name="Mockaitis K."/>
            <person name="Colbourne J."/>
            <person name="Pfrender M."/>
        </authorList>
    </citation>
    <scope>NUCLEOTIDE SEQUENCE [LARGE SCALE GENOMIC DNA]</scope>
    <source>
        <strain evidence="11 12">Xinb3</strain>
        <tissue evidence="11">Complete organism</tissue>
    </source>
</reference>
<feature type="transmembrane region" description="Helical" evidence="10">
    <location>
        <begin position="508"/>
        <end position="530"/>
    </location>
</feature>
<evidence type="ECO:0000313" key="11">
    <source>
        <dbReference type="EMBL" id="KZS04546.1"/>
    </source>
</evidence>
<proteinExistence type="inferred from homology"/>
<evidence type="ECO:0000256" key="7">
    <source>
        <dbReference type="ARBA" id="ARBA00023136"/>
    </source>
</evidence>
<dbReference type="GO" id="GO:0005886">
    <property type="term" value="C:plasma membrane"/>
    <property type="evidence" value="ECO:0007669"/>
    <property type="project" value="TreeGrafter"/>
</dbReference>
<dbReference type="InterPro" id="IPR037272">
    <property type="entry name" value="SNS_sf"/>
</dbReference>
<feature type="transmembrane region" description="Helical" evidence="10">
    <location>
        <begin position="580"/>
        <end position="601"/>
    </location>
</feature>
<evidence type="ECO:0000256" key="10">
    <source>
        <dbReference type="SAM" id="Phobius"/>
    </source>
</evidence>
<feature type="transmembrane region" description="Helical" evidence="10">
    <location>
        <begin position="245"/>
        <end position="261"/>
    </location>
</feature>
<evidence type="ECO:0000256" key="9">
    <source>
        <dbReference type="SAM" id="MobiDB-lite"/>
    </source>
</evidence>
<dbReference type="GO" id="GO:0098793">
    <property type="term" value="C:presynapse"/>
    <property type="evidence" value="ECO:0007669"/>
    <property type="project" value="GOC"/>
</dbReference>
<sequence>MESEFLNEIEDKHDPVRGRIERQSSRANKQPTNSAIEEPLELTSIPLGLMEDDDSLVRSIASVRQRNETERIFLSSHRPLTNSRASNISANGLSDIPEFSSTNDLTPLSISTFKDEKSQRIIWLDNASLMAMSLALSNIWRLPTFVYFNYSGEAFIAYIILMVLVGLPLFVLELSLGQFGQTGVIQLWRAAPFFKEWNLFIYSFSRQMRLRSKREFRNFYLTVIDQPFYFVFFLIGIGIAQMMAGIYQAGYFPTLATVIHGPYENFLFSCAEIIFVFVSGPFSLALLDLAAGVGANYLPVKISPLCQDPRSSNCTSYGVISEEEFCFENRVLYKYEEQMNFKMLPMLAAVLIIVALSICFGDKVMKIILSVSGIVSAILLGVVMALALSHPNNSLSNVNNTAQRGINLLVPHEPWGFGRGEVWYGAMVQVLFSLAIGFGTLPTLTSSSYFSRNIVRDGILIWLINLFFAIISVITAFAWIGISGLDGKDVAQPNAFIYSVYYNVSDSLWAGLAFGLLLLAGINSMLPLSYAIFQNVYENFPQLKERHRKLTYCLLFLAIWLINVPGLIPAGNEILTMWDHYAAGGTALTCLIVHLIGWLWVYGRKNVKKNLEFMLSQPISFVWNVSWSYVTIVLLLVAELWGFLGVPLDGTVDCQYPIWLIATGWSLYFLALVVAIIFMIRVVVHETEYELIKKLANSMKPKRNWGPVDPLLHFHWKRSIEQEPGPVPYSLNTISRRVKDEVLTPDISNSSDQNVTPKSRRPSITMVRMPNYARHYDELGVTIE</sequence>
<evidence type="ECO:0000256" key="3">
    <source>
        <dbReference type="ARBA" id="ARBA00022448"/>
    </source>
</evidence>
<protein>
    <submittedName>
        <fullName evidence="11">Putative Transporter</fullName>
    </submittedName>
</protein>
<dbReference type="PANTHER" id="PTHR11616">
    <property type="entry name" value="SODIUM/CHLORIDE DEPENDENT TRANSPORTER"/>
    <property type="match status" value="1"/>
</dbReference>
<comment type="similarity">
    <text evidence="2">Belongs to the sodium:neurotransmitter symporter (SNF) (TC 2.A.22) family.</text>
</comment>
<dbReference type="AlphaFoldDB" id="A0A164LY98"/>
<feature type="binding site" evidence="8">
    <location>
        <position position="524"/>
    </location>
    <ligand>
        <name>Na(+)</name>
        <dbReference type="ChEBI" id="CHEBI:29101"/>
        <label>1</label>
    </ligand>
</feature>
<feature type="transmembrane region" description="Helical" evidence="10">
    <location>
        <begin position="422"/>
        <end position="447"/>
    </location>
</feature>
<comment type="caution">
    <text evidence="11">The sequence shown here is derived from an EMBL/GenBank/DDBJ whole genome shotgun (WGS) entry which is preliminary data.</text>
</comment>
<feature type="transmembrane region" description="Helical" evidence="10">
    <location>
        <begin position="550"/>
        <end position="568"/>
    </location>
</feature>
<gene>
    <name evidence="11" type="ORF">APZ42_032871</name>
</gene>
<evidence type="ECO:0000256" key="6">
    <source>
        <dbReference type="ARBA" id="ARBA00022989"/>
    </source>
</evidence>
<accession>A0A164LY98</accession>
<feature type="transmembrane region" description="Helical" evidence="10">
    <location>
        <begin position="273"/>
        <end position="295"/>
    </location>
</feature>
<keyword evidence="12" id="KW-1185">Reference proteome</keyword>
<keyword evidence="7 10" id="KW-0472">Membrane</keyword>
<organism evidence="11 12">
    <name type="scientific">Daphnia magna</name>
    <dbReference type="NCBI Taxonomy" id="35525"/>
    <lineage>
        <taxon>Eukaryota</taxon>
        <taxon>Metazoa</taxon>
        <taxon>Ecdysozoa</taxon>
        <taxon>Arthropoda</taxon>
        <taxon>Crustacea</taxon>
        <taxon>Branchiopoda</taxon>
        <taxon>Diplostraca</taxon>
        <taxon>Cladocera</taxon>
        <taxon>Anomopoda</taxon>
        <taxon>Daphniidae</taxon>
        <taxon>Daphnia</taxon>
    </lineage>
</organism>
<feature type="transmembrane region" description="Helical" evidence="10">
    <location>
        <begin position="656"/>
        <end position="684"/>
    </location>
</feature>
<keyword evidence="6 10" id="KW-1133">Transmembrane helix</keyword>
<feature type="transmembrane region" description="Helical" evidence="10">
    <location>
        <begin position="621"/>
        <end position="644"/>
    </location>
</feature>
<comment type="subcellular location">
    <subcellularLocation>
        <location evidence="1">Membrane</location>
        <topology evidence="1">Multi-pass membrane protein</topology>
    </subcellularLocation>
</comment>
<evidence type="ECO:0000256" key="4">
    <source>
        <dbReference type="ARBA" id="ARBA00022692"/>
    </source>
</evidence>
<dbReference type="OrthoDB" id="6581954at2759"/>
<evidence type="ECO:0000256" key="5">
    <source>
        <dbReference type="ARBA" id="ARBA00022847"/>
    </source>
</evidence>
<dbReference type="GO" id="GO:0043005">
    <property type="term" value="C:neuron projection"/>
    <property type="evidence" value="ECO:0007669"/>
    <property type="project" value="TreeGrafter"/>
</dbReference>
<keyword evidence="8" id="KW-0915">Sodium</keyword>
<feature type="transmembrane region" description="Helical" evidence="10">
    <location>
        <begin position="218"/>
        <end position="239"/>
    </location>
</feature>
<dbReference type="EMBL" id="LRGB01003123">
    <property type="protein sequence ID" value="KZS04546.1"/>
    <property type="molecule type" value="Genomic_DNA"/>
</dbReference>
<dbReference type="GO" id="GO:0006865">
    <property type="term" value="P:amino acid transport"/>
    <property type="evidence" value="ECO:0007669"/>
    <property type="project" value="TreeGrafter"/>
</dbReference>
<feature type="binding site" evidence="8">
    <location>
        <position position="465"/>
    </location>
    <ligand>
        <name>Na(+)</name>
        <dbReference type="ChEBI" id="CHEBI:29101"/>
        <label>1</label>
    </ligand>
</feature>
<dbReference type="Proteomes" id="UP000076858">
    <property type="component" value="Unassembled WGS sequence"/>
</dbReference>
<dbReference type="GO" id="GO:0046872">
    <property type="term" value="F:metal ion binding"/>
    <property type="evidence" value="ECO:0007669"/>
    <property type="project" value="UniProtKB-KW"/>
</dbReference>
<feature type="binding site" evidence="8">
    <location>
        <position position="138"/>
    </location>
    <ligand>
        <name>Na(+)</name>
        <dbReference type="ChEBI" id="CHEBI:29101"/>
        <label>1</label>
    </ligand>
</feature>
<dbReference type="Pfam" id="PF00209">
    <property type="entry name" value="SNF"/>
    <property type="match status" value="2"/>
</dbReference>
<keyword evidence="3" id="KW-0813">Transport</keyword>
<feature type="compositionally biased region" description="Basic and acidic residues" evidence="9">
    <location>
        <begin position="9"/>
        <end position="24"/>
    </location>
</feature>
<dbReference type="PRINTS" id="PR00176">
    <property type="entry name" value="NANEUSMPORT"/>
</dbReference>
<dbReference type="GO" id="GO:0005335">
    <property type="term" value="F:serotonin:sodium:chloride symporter activity"/>
    <property type="evidence" value="ECO:0007669"/>
    <property type="project" value="TreeGrafter"/>
</dbReference>
<feature type="binding site" evidence="8">
    <location>
        <position position="433"/>
    </location>
    <ligand>
        <name>Na(+)</name>
        <dbReference type="ChEBI" id="CHEBI:29101"/>
        <label>1</label>
    </ligand>
</feature>
<keyword evidence="4 10" id="KW-0812">Transmembrane</keyword>
<feature type="region of interest" description="Disordered" evidence="9">
    <location>
        <begin position="1"/>
        <end position="36"/>
    </location>
</feature>
<evidence type="ECO:0000256" key="2">
    <source>
        <dbReference type="ARBA" id="ARBA00006459"/>
    </source>
</evidence>
<feature type="transmembrane region" description="Helical" evidence="10">
    <location>
        <begin position="459"/>
        <end position="482"/>
    </location>
</feature>
<keyword evidence="8" id="KW-0479">Metal-binding</keyword>
<evidence type="ECO:0000313" key="12">
    <source>
        <dbReference type="Proteomes" id="UP000076858"/>
    </source>
</evidence>
<keyword evidence="5" id="KW-0769">Symport</keyword>
<feature type="transmembrane region" description="Helical" evidence="10">
    <location>
        <begin position="343"/>
        <end position="360"/>
    </location>
</feature>
<name>A0A164LY98_9CRUS</name>
<feature type="transmembrane region" description="Helical" evidence="10">
    <location>
        <begin position="121"/>
        <end position="142"/>
    </location>
</feature>
<evidence type="ECO:0000256" key="1">
    <source>
        <dbReference type="ARBA" id="ARBA00004141"/>
    </source>
</evidence>
<evidence type="ECO:0000256" key="8">
    <source>
        <dbReference type="PIRSR" id="PIRSR600175-1"/>
    </source>
</evidence>
<feature type="transmembrane region" description="Helical" evidence="10">
    <location>
        <begin position="367"/>
        <end position="388"/>
    </location>
</feature>
<dbReference type="PANTHER" id="PTHR11616:SF279">
    <property type="entry name" value="SODIUM-DEPENDENT SEROTONIN TRANSPORTER"/>
    <property type="match status" value="1"/>
</dbReference>
<dbReference type="STRING" id="35525.A0A164LY98"/>
<feature type="transmembrane region" description="Helical" evidence="10">
    <location>
        <begin position="154"/>
        <end position="172"/>
    </location>
</feature>
<dbReference type="GO" id="GO:0051378">
    <property type="term" value="F:serotonin binding"/>
    <property type="evidence" value="ECO:0007669"/>
    <property type="project" value="TreeGrafter"/>
</dbReference>
<feature type="compositionally biased region" description="Polar residues" evidence="9">
    <location>
        <begin position="25"/>
        <end position="35"/>
    </location>
</feature>
<dbReference type="PROSITE" id="PS50267">
    <property type="entry name" value="NA_NEUROTRAN_SYMP_3"/>
    <property type="match status" value="1"/>
</dbReference>